<reference evidence="2" key="1">
    <citation type="journal article" date="2022" name="bioRxiv">
        <title>Sequencing and chromosome-scale assembly of the giantPleurodeles waltlgenome.</title>
        <authorList>
            <person name="Brown T."/>
            <person name="Elewa A."/>
            <person name="Iarovenko S."/>
            <person name="Subramanian E."/>
            <person name="Araus A.J."/>
            <person name="Petzold A."/>
            <person name="Susuki M."/>
            <person name="Suzuki K.-i.T."/>
            <person name="Hayashi T."/>
            <person name="Toyoda A."/>
            <person name="Oliveira C."/>
            <person name="Osipova E."/>
            <person name="Leigh N.D."/>
            <person name="Simon A."/>
            <person name="Yun M.H."/>
        </authorList>
    </citation>
    <scope>NUCLEOTIDE SEQUENCE</scope>
    <source>
        <strain evidence="2">20211129_DDA</strain>
        <tissue evidence="2">Liver</tissue>
    </source>
</reference>
<keyword evidence="3" id="KW-1185">Reference proteome</keyword>
<protein>
    <submittedName>
        <fullName evidence="2">Uncharacterized protein</fullName>
    </submittedName>
</protein>
<organism evidence="2 3">
    <name type="scientific">Pleurodeles waltl</name>
    <name type="common">Iberian ribbed newt</name>
    <dbReference type="NCBI Taxonomy" id="8319"/>
    <lineage>
        <taxon>Eukaryota</taxon>
        <taxon>Metazoa</taxon>
        <taxon>Chordata</taxon>
        <taxon>Craniata</taxon>
        <taxon>Vertebrata</taxon>
        <taxon>Euteleostomi</taxon>
        <taxon>Amphibia</taxon>
        <taxon>Batrachia</taxon>
        <taxon>Caudata</taxon>
        <taxon>Salamandroidea</taxon>
        <taxon>Salamandridae</taxon>
        <taxon>Pleurodelinae</taxon>
        <taxon>Pleurodeles</taxon>
    </lineage>
</organism>
<evidence type="ECO:0000313" key="2">
    <source>
        <dbReference type="EMBL" id="KAJ1209476.1"/>
    </source>
</evidence>
<proteinExistence type="predicted"/>
<evidence type="ECO:0000256" key="1">
    <source>
        <dbReference type="SAM" id="MobiDB-lite"/>
    </source>
</evidence>
<accession>A0AAV7WA65</accession>
<dbReference type="AlphaFoldDB" id="A0AAV7WA65"/>
<dbReference type="Proteomes" id="UP001066276">
    <property type="component" value="Chromosome 1_2"/>
</dbReference>
<name>A0AAV7WA65_PLEWA</name>
<evidence type="ECO:0000313" key="3">
    <source>
        <dbReference type="Proteomes" id="UP001066276"/>
    </source>
</evidence>
<sequence>MLREEVRGCKRGPASLKPLIDALKPKLAAGNNTTEQWERRGTLMDSDHALNAAQNDFSHSDRPSQNGGRH</sequence>
<dbReference type="EMBL" id="JANPWB010000002">
    <property type="protein sequence ID" value="KAJ1209476.1"/>
    <property type="molecule type" value="Genomic_DNA"/>
</dbReference>
<feature type="compositionally biased region" description="Polar residues" evidence="1">
    <location>
        <begin position="52"/>
        <end position="70"/>
    </location>
</feature>
<feature type="compositionally biased region" description="Basic and acidic residues" evidence="1">
    <location>
        <begin position="39"/>
        <end position="48"/>
    </location>
</feature>
<feature type="region of interest" description="Disordered" evidence="1">
    <location>
        <begin position="39"/>
        <end position="70"/>
    </location>
</feature>
<comment type="caution">
    <text evidence="2">The sequence shown here is derived from an EMBL/GenBank/DDBJ whole genome shotgun (WGS) entry which is preliminary data.</text>
</comment>
<gene>
    <name evidence="2" type="ORF">NDU88_004854</name>
</gene>